<dbReference type="PANTHER" id="PTHR46421">
    <property type="entry name" value="PROGRAMMED CELL DEATH PROTEIN 2-LIKE"/>
    <property type="match status" value="1"/>
</dbReference>
<feature type="compositionally biased region" description="Acidic residues" evidence="1">
    <location>
        <begin position="127"/>
        <end position="136"/>
    </location>
</feature>
<feature type="region of interest" description="Disordered" evidence="1">
    <location>
        <begin position="100"/>
        <end position="136"/>
    </location>
</feature>
<comment type="caution">
    <text evidence="3">The sequence shown here is derived from an EMBL/GenBank/DDBJ whole genome shotgun (WGS) entry which is preliminary data.</text>
</comment>
<dbReference type="GO" id="GO:0005737">
    <property type="term" value="C:cytoplasm"/>
    <property type="evidence" value="ECO:0007669"/>
    <property type="project" value="InterPro"/>
</dbReference>
<name>A0A2V3J4S9_9FLOR</name>
<accession>A0A2V3J4S9</accession>
<gene>
    <name evidence="3" type="ORF">BWQ96_00752</name>
</gene>
<feature type="compositionally biased region" description="Polar residues" evidence="1">
    <location>
        <begin position="158"/>
        <end position="177"/>
    </location>
</feature>
<dbReference type="PANTHER" id="PTHR46421:SF1">
    <property type="entry name" value="PROGRAMMED CELL DEATH PROTEIN 2-LIKE"/>
    <property type="match status" value="1"/>
</dbReference>
<evidence type="ECO:0000259" key="2">
    <source>
        <dbReference type="Pfam" id="PF04194"/>
    </source>
</evidence>
<dbReference type="Proteomes" id="UP000247409">
    <property type="component" value="Unassembled WGS sequence"/>
</dbReference>
<dbReference type="EMBL" id="NBIV01000005">
    <property type="protein sequence ID" value="PXF49436.1"/>
    <property type="molecule type" value="Genomic_DNA"/>
</dbReference>
<organism evidence="3 4">
    <name type="scientific">Gracilariopsis chorda</name>
    <dbReference type="NCBI Taxonomy" id="448386"/>
    <lineage>
        <taxon>Eukaryota</taxon>
        <taxon>Rhodophyta</taxon>
        <taxon>Florideophyceae</taxon>
        <taxon>Rhodymeniophycidae</taxon>
        <taxon>Gracilariales</taxon>
        <taxon>Gracilariaceae</taxon>
        <taxon>Gracilariopsis</taxon>
    </lineage>
</organism>
<feature type="region of interest" description="Disordered" evidence="1">
    <location>
        <begin position="156"/>
        <end position="177"/>
    </location>
</feature>
<feature type="domain" description="Programmed cell death protein 2 C-terminal" evidence="2">
    <location>
        <begin position="254"/>
        <end position="362"/>
    </location>
</feature>
<dbReference type="OrthoDB" id="443682at2759"/>
<evidence type="ECO:0000313" key="4">
    <source>
        <dbReference type="Proteomes" id="UP000247409"/>
    </source>
</evidence>
<reference evidence="3 4" key="1">
    <citation type="journal article" date="2018" name="Mol. Biol. Evol.">
        <title>Analysis of the draft genome of the red seaweed Gracilariopsis chorda provides insights into genome size evolution in Rhodophyta.</title>
        <authorList>
            <person name="Lee J."/>
            <person name="Yang E.C."/>
            <person name="Graf L."/>
            <person name="Yang J.H."/>
            <person name="Qiu H."/>
            <person name="Zel Zion U."/>
            <person name="Chan C.X."/>
            <person name="Stephens T.G."/>
            <person name="Weber A.P.M."/>
            <person name="Boo G.H."/>
            <person name="Boo S.M."/>
            <person name="Kim K.M."/>
            <person name="Shin Y."/>
            <person name="Jung M."/>
            <person name="Lee S.J."/>
            <person name="Yim H.S."/>
            <person name="Lee J.H."/>
            <person name="Bhattacharya D."/>
            <person name="Yoon H.S."/>
        </authorList>
    </citation>
    <scope>NUCLEOTIDE SEQUENCE [LARGE SCALE GENOMIC DNA]</scope>
    <source>
        <strain evidence="3 4">SKKU-2015</strain>
        <tissue evidence="3">Whole body</tissue>
    </source>
</reference>
<proteinExistence type="predicted"/>
<dbReference type="AlphaFoldDB" id="A0A2V3J4S9"/>
<dbReference type="InterPro" id="IPR007320">
    <property type="entry name" value="PDCD2_C"/>
</dbReference>
<keyword evidence="4" id="KW-1185">Reference proteome</keyword>
<dbReference type="Pfam" id="PF04194">
    <property type="entry name" value="PDCD2_C"/>
    <property type="match status" value="1"/>
</dbReference>
<sequence>MASECVLGFCSSKWDRKNGEWYDTHIGGSSVWPDGLTVTIPPCPVCSLHRTFVLQAYAPHPNHSEREVYLFGCNSIKCSEKPTSWYALRVVKLLEENVRPQGEKNSQSASHKREQNSGPRQVINWESDSEDSDSEPEILAEELQLLSLVVEQAKQRRGASTHSQNEEAVSSTCSSFGRTGHGGQCINENANPLAAFCIEVDYEPARGQKSLEDEKVERLLGRYNEEEKLRSRNGIDEQWAAEQDDENKPETLALERFRDTISRAPDQILRYSFGGEPIWPSHPPPPINTKICACGSPMIFELQLLASCLHYLKPDECLPADQKDAGMNFASVATYTCAGDCTLAKVVAETAMLQVFEQEICVQQDDW</sequence>
<evidence type="ECO:0000313" key="3">
    <source>
        <dbReference type="EMBL" id="PXF49436.1"/>
    </source>
</evidence>
<evidence type="ECO:0000256" key="1">
    <source>
        <dbReference type="SAM" id="MobiDB-lite"/>
    </source>
</evidence>
<dbReference type="InterPro" id="IPR052815">
    <property type="entry name" value="PDCD2-like_regulator"/>
</dbReference>
<protein>
    <submittedName>
        <fullName evidence="3">Programmed cell death protein 2</fullName>
    </submittedName>
</protein>